<keyword evidence="10" id="KW-0325">Glycoprotein</keyword>
<dbReference type="Gene3D" id="3.40.50.2300">
    <property type="match status" value="3"/>
</dbReference>
<protein>
    <submittedName>
        <fullName evidence="15">Vomeronasal type-2 receptor 26-like</fullName>
    </submittedName>
</protein>
<feature type="transmembrane region" description="Helical" evidence="12">
    <location>
        <begin position="409"/>
        <end position="432"/>
    </location>
</feature>
<dbReference type="InterPro" id="IPR001828">
    <property type="entry name" value="ANF_lig-bd_rcpt"/>
</dbReference>
<dbReference type="PROSITE" id="PS50259">
    <property type="entry name" value="G_PROTEIN_RECEP_F3_4"/>
    <property type="match status" value="1"/>
</dbReference>
<dbReference type="InterPro" id="IPR000068">
    <property type="entry name" value="GPCR_3_Ca_sens_rcpt-rel"/>
</dbReference>
<evidence type="ECO:0000256" key="12">
    <source>
        <dbReference type="SAM" id="Phobius"/>
    </source>
</evidence>
<dbReference type="Proteomes" id="UP000504612">
    <property type="component" value="Unplaced"/>
</dbReference>
<dbReference type="Gene3D" id="2.10.50.30">
    <property type="entry name" value="GPCR, family 3, nine cysteines domain"/>
    <property type="match status" value="1"/>
</dbReference>
<keyword evidence="14" id="KW-1185">Reference proteome</keyword>
<dbReference type="InterPro" id="IPR017979">
    <property type="entry name" value="GPCR_3_CS"/>
</dbReference>
<dbReference type="InterPro" id="IPR038550">
    <property type="entry name" value="GPCR_3_9-Cys_sf"/>
</dbReference>
<keyword evidence="11" id="KW-0807">Transducer</keyword>
<dbReference type="SUPFAM" id="SSF53822">
    <property type="entry name" value="Periplasmic binding protein-like I"/>
    <property type="match status" value="2"/>
</dbReference>
<evidence type="ECO:0000256" key="4">
    <source>
        <dbReference type="ARBA" id="ARBA00022692"/>
    </source>
</evidence>
<keyword evidence="8 12" id="KW-0472">Membrane</keyword>
<feature type="transmembrane region" description="Helical" evidence="12">
    <location>
        <begin position="361"/>
        <end position="382"/>
    </location>
</feature>
<keyword evidence="9" id="KW-0675">Receptor</keyword>
<feature type="transmembrane region" description="Helical" evidence="12">
    <location>
        <begin position="290"/>
        <end position="309"/>
    </location>
</feature>
<sequence length="514" mass="58051">AVTKLYQHVLALAFAVKKINEDSQILPNITLGFHIHDSYYNPRMTYRTTLDLLFRSKGFFPNYKCDNQKNLMAIIGGLDASTSSYMAKSINLFKIPQLHPFLQGISFNNSAGERVFLNEKGETTGGFDITNMITFPNRSFQRVRVGEMDLQAPKGNELFIDEDMIIWHSAFNQVLPISLCNEHCSPGYWRKGMEGKLLCCYNCVPCPEGKISNQNDMDYCFECSQDHYPNKEKKECLLKLLVFLTFEDTLGIGLASIALCFFFVTSWVLGTFVKQRDTPIVKANNQSLTYTLLVSLLLCFLSTLLFLSQPGKVTCLLRQPTFSITFSVAISSVLAKTITVVVAFLATKPGSQMRRWVGKRLAFSIVLSCFLFQVFICIIWLSTSPPFPELDMHSELQEIILQCNEGSAFFFYCVLGYMGILAIASFIVAFLARKLPDSFNEAKFITFSMLAFCSVWISFFPAYLSTNGKAMVAVEVFSILTSSATLLGCIFLPKCYIMVLRPDLNLRKQLIKRN</sequence>
<evidence type="ECO:0000256" key="11">
    <source>
        <dbReference type="ARBA" id="ARBA00023224"/>
    </source>
</evidence>
<dbReference type="InterPro" id="IPR028082">
    <property type="entry name" value="Peripla_BP_I"/>
</dbReference>
<feature type="transmembrane region" description="Helical" evidence="12">
    <location>
        <begin position="470"/>
        <end position="492"/>
    </location>
</feature>
<keyword evidence="4 12" id="KW-0812">Transmembrane</keyword>
<dbReference type="GO" id="GO:0004930">
    <property type="term" value="F:G protein-coupled receptor activity"/>
    <property type="evidence" value="ECO:0007669"/>
    <property type="project" value="UniProtKB-KW"/>
</dbReference>
<evidence type="ECO:0000256" key="7">
    <source>
        <dbReference type="ARBA" id="ARBA00023040"/>
    </source>
</evidence>
<accession>A0A6J1VTK4</accession>
<comment type="similarity">
    <text evidence="2">Belongs to the G-protein coupled receptor 3 family.</text>
</comment>
<dbReference type="FunFam" id="2.10.50.30:FF:000002">
    <property type="entry name" value="Vomeronasal 2 receptor, h1"/>
    <property type="match status" value="1"/>
</dbReference>
<gene>
    <name evidence="15" type="primary">LOC113428072</name>
</gene>
<comment type="subcellular location">
    <subcellularLocation>
        <location evidence="1">Cell membrane</location>
        <topology evidence="1">Multi-pass membrane protein</topology>
    </subcellularLocation>
</comment>
<keyword evidence="3" id="KW-1003">Cell membrane</keyword>
<evidence type="ECO:0000313" key="15">
    <source>
        <dbReference type="RefSeq" id="XP_026546422.1"/>
    </source>
</evidence>
<dbReference type="PROSITE" id="PS00981">
    <property type="entry name" value="G_PROTEIN_RECEP_F3_3"/>
    <property type="match status" value="1"/>
</dbReference>
<evidence type="ECO:0000256" key="8">
    <source>
        <dbReference type="ARBA" id="ARBA00023136"/>
    </source>
</evidence>
<dbReference type="GeneID" id="113428072"/>
<keyword evidence="6 12" id="KW-1133">Transmembrane helix</keyword>
<dbReference type="PRINTS" id="PR00248">
    <property type="entry name" value="GPCRMGR"/>
</dbReference>
<evidence type="ECO:0000259" key="13">
    <source>
        <dbReference type="PROSITE" id="PS50259"/>
    </source>
</evidence>
<feature type="transmembrane region" description="Helical" evidence="12">
    <location>
        <begin position="250"/>
        <end position="269"/>
    </location>
</feature>
<evidence type="ECO:0000256" key="10">
    <source>
        <dbReference type="ARBA" id="ARBA00023180"/>
    </source>
</evidence>
<feature type="transmembrane region" description="Helical" evidence="12">
    <location>
        <begin position="321"/>
        <end position="346"/>
    </location>
</feature>
<reference evidence="15" key="1">
    <citation type="submission" date="2025-08" db="UniProtKB">
        <authorList>
            <consortium name="RefSeq"/>
        </authorList>
    </citation>
    <scope>IDENTIFICATION</scope>
</reference>
<evidence type="ECO:0000256" key="1">
    <source>
        <dbReference type="ARBA" id="ARBA00004651"/>
    </source>
</evidence>
<dbReference type="Pfam" id="PF07562">
    <property type="entry name" value="NCD3G"/>
    <property type="match status" value="1"/>
</dbReference>
<feature type="domain" description="G-protein coupled receptors family 3 profile" evidence="13">
    <location>
        <begin position="250"/>
        <end position="514"/>
    </location>
</feature>
<evidence type="ECO:0000313" key="14">
    <source>
        <dbReference type="Proteomes" id="UP000504612"/>
    </source>
</evidence>
<feature type="non-terminal residue" evidence="15">
    <location>
        <position position="1"/>
    </location>
</feature>
<dbReference type="KEGG" id="nss:113428072"/>
<evidence type="ECO:0000256" key="3">
    <source>
        <dbReference type="ARBA" id="ARBA00022475"/>
    </source>
</evidence>
<dbReference type="RefSeq" id="XP_026546422.1">
    <property type="nucleotide sequence ID" value="XM_026690637.1"/>
</dbReference>
<dbReference type="Pfam" id="PF00003">
    <property type="entry name" value="7tm_3"/>
    <property type="match status" value="1"/>
</dbReference>
<name>A0A6J1VTK4_9SAUR</name>
<dbReference type="CDD" id="cd15283">
    <property type="entry name" value="7tmC_V2R_pheromone"/>
    <property type="match status" value="1"/>
</dbReference>
<dbReference type="InterPro" id="IPR011500">
    <property type="entry name" value="GPCR_3_9-Cys_dom"/>
</dbReference>
<dbReference type="InterPro" id="IPR000337">
    <property type="entry name" value="GPCR_3"/>
</dbReference>
<dbReference type="Pfam" id="PF01094">
    <property type="entry name" value="ANF_receptor"/>
    <property type="match status" value="1"/>
</dbReference>
<dbReference type="InterPro" id="IPR017978">
    <property type="entry name" value="GPCR_3_C"/>
</dbReference>
<dbReference type="PANTHER" id="PTHR24061:SF599">
    <property type="entry name" value="G-PROTEIN COUPLED RECEPTORS FAMILY 3 PROFILE DOMAIN-CONTAINING PROTEIN"/>
    <property type="match status" value="1"/>
</dbReference>
<dbReference type="GO" id="GO:0005886">
    <property type="term" value="C:plasma membrane"/>
    <property type="evidence" value="ECO:0007669"/>
    <property type="project" value="UniProtKB-SubCell"/>
</dbReference>
<proteinExistence type="inferred from homology"/>
<evidence type="ECO:0000256" key="2">
    <source>
        <dbReference type="ARBA" id="ARBA00007242"/>
    </source>
</evidence>
<keyword evidence="7" id="KW-0297">G-protein coupled receptor</keyword>
<feature type="transmembrane region" description="Helical" evidence="12">
    <location>
        <begin position="444"/>
        <end position="464"/>
    </location>
</feature>
<dbReference type="InterPro" id="IPR004073">
    <property type="entry name" value="GPCR_3_vmron_rcpt_2"/>
</dbReference>
<organism evidence="14 15">
    <name type="scientific">Notechis scutatus</name>
    <name type="common">mainland tiger snake</name>
    <dbReference type="NCBI Taxonomy" id="8663"/>
    <lineage>
        <taxon>Eukaryota</taxon>
        <taxon>Metazoa</taxon>
        <taxon>Chordata</taxon>
        <taxon>Craniata</taxon>
        <taxon>Vertebrata</taxon>
        <taxon>Euteleostomi</taxon>
        <taxon>Lepidosauria</taxon>
        <taxon>Squamata</taxon>
        <taxon>Bifurcata</taxon>
        <taxon>Unidentata</taxon>
        <taxon>Episquamata</taxon>
        <taxon>Toxicofera</taxon>
        <taxon>Serpentes</taxon>
        <taxon>Colubroidea</taxon>
        <taxon>Elapidae</taxon>
        <taxon>Hydrophiinae</taxon>
        <taxon>Notechis</taxon>
    </lineage>
</organism>
<evidence type="ECO:0000256" key="9">
    <source>
        <dbReference type="ARBA" id="ARBA00023170"/>
    </source>
</evidence>
<keyword evidence="5" id="KW-0732">Signal</keyword>
<evidence type="ECO:0000256" key="6">
    <source>
        <dbReference type="ARBA" id="ARBA00022989"/>
    </source>
</evidence>
<evidence type="ECO:0000256" key="5">
    <source>
        <dbReference type="ARBA" id="ARBA00022729"/>
    </source>
</evidence>
<dbReference type="PRINTS" id="PR01535">
    <property type="entry name" value="VOMERONASL2R"/>
</dbReference>
<dbReference type="PANTHER" id="PTHR24061">
    <property type="entry name" value="CALCIUM-SENSING RECEPTOR-RELATED"/>
    <property type="match status" value="1"/>
</dbReference>
<dbReference type="AlphaFoldDB" id="A0A6J1VTK4"/>